<feature type="domain" description="N-acetyltransferase" evidence="3">
    <location>
        <begin position="106"/>
        <end position="247"/>
    </location>
</feature>
<dbReference type="PANTHER" id="PTHR43420">
    <property type="entry name" value="ACETYLTRANSFERASE"/>
    <property type="match status" value="1"/>
</dbReference>
<dbReference type="GO" id="GO:0005840">
    <property type="term" value="C:ribosome"/>
    <property type="evidence" value="ECO:0007669"/>
    <property type="project" value="UniProtKB-KW"/>
</dbReference>
<keyword evidence="4" id="KW-0689">Ribosomal protein</keyword>
<dbReference type="Proteomes" id="UP000192790">
    <property type="component" value="Unassembled WGS sequence"/>
</dbReference>
<evidence type="ECO:0000313" key="5">
    <source>
        <dbReference type="Proteomes" id="UP000192790"/>
    </source>
</evidence>
<dbReference type="GO" id="GO:0016747">
    <property type="term" value="F:acyltransferase activity, transferring groups other than amino-acyl groups"/>
    <property type="evidence" value="ECO:0007669"/>
    <property type="project" value="InterPro"/>
</dbReference>
<gene>
    <name evidence="4" type="ORF">SAMN02745168_2213</name>
</gene>
<evidence type="ECO:0000256" key="2">
    <source>
        <dbReference type="ARBA" id="ARBA00023315"/>
    </source>
</evidence>
<organism evidence="4 5">
    <name type="scientific">Papillibacter cinnamivorans DSM 12816</name>
    <dbReference type="NCBI Taxonomy" id="1122930"/>
    <lineage>
        <taxon>Bacteria</taxon>
        <taxon>Bacillati</taxon>
        <taxon>Bacillota</taxon>
        <taxon>Clostridia</taxon>
        <taxon>Eubacteriales</taxon>
        <taxon>Oscillospiraceae</taxon>
        <taxon>Papillibacter</taxon>
    </lineage>
</organism>
<dbReference type="RefSeq" id="WP_084234877.1">
    <property type="nucleotide sequence ID" value="NZ_FWXW01000005.1"/>
</dbReference>
<sequence>MEDVTEVREEALHYFVIRKEIPFKGKAYILVRRCRADVLPSLLRELTGDLLRLGAKQVFCSVTDPSLVLSEESFFAGEYLFRFDGTVDCLERGTTAEGFESPDPGFRAEPLTRENAPVFLTMYNECFFSVPNSATYGEEDIRRMLENRVFEGILFTFRGATAGLLELSYQDLVPELASVAVSERFRGRGLGRDIVLYGLEHLRQRGHFLAFLRVSSRNTAAYHLYLSLGFRQTDVASRWYVHRPEGV</sequence>
<reference evidence="4 5" key="1">
    <citation type="submission" date="2017-04" db="EMBL/GenBank/DDBJ databases">
        <authorList>
            <person name="Afonso C.L."/>
            <person name="Miller P.J."/>
            <person name="Scott M.A."/>
            <person name="Spackman E."/>
            <person name="Goraichik I."/>
            <person name="Dimitrov K.M."/>
            <person name="Suarez D.L."/>
            <person name="Swayne D.E."/>
        </authorList>
    </citation>
    <scope>NUCLEOTIDE SEQUENCE [LARGE SCALE GENOMIC DNA]</scope>
    <source>
        <strain evidence="4 5">DSM 12816</strain>
    </source>
</reference>
<dbReference type="InterPro" id="IPR050680">
    <property type="entry name" value="YpeA/RimI_acetyltransf"/>
</dbReference>
<proteinExistence type="predicted"/>
<evidence type="ECO:0000259" key="3">
    <source>
        <dbReference type="PROSITE" id="PS51186"/>
    </source>
</evidence>
<keyword evidence="2" id="KW-0012">Acyltransferase</keyword>
<keyword evidence="5" id="KW-1185">Reference proteome</keyword>
<dbReference type="AlphaFoldDB" id="A0A1W2BHV4"/>
<dbReference type="SUPFAM" id="SSF55729">
    <property type="entry name" value="Acyl-CoA N-acyltransferases (Nat)"/>
    <property type="match status" value="1"/>
</dbReference>
<dbReference type="PROSITE" id="PS51186">
    <property type="entry name" value="GNAT"/>
    <property type="match status" value="1"/>
</dbReference>
<dbReference type="Pfam" id="PF00583">
    <property type="entry name" value="Acetyltransf_1"/>
    <property type="match status" value="1"/>
</dbReference>
<dbReference type="EMBL" id="FWXW01000005">
    <property type="protein sequence ID" value="SMC72555.1"/>
    <property type="molecule type" value="Genomic_DNA"/>
</dbReference>
<accession>A0A1W2BHV4</accession>
<dbReference type="CDD" id="cd04301">
    <property type="entry name" value="NAT_SF"/>
    <property type="match status" value="1"/>
</dbReference>
<dbReference type="InterPro" id="IPR000182">
    <property type="entry name" value="GNAT_dom"/>
</dbReference>
<dbReference type="STRING" id="1122930.SAMN02745168_2213"/>
<dbReference type="Gene3D" id="3.40.630.30">
    <property type="match status" value="1"/>
</dbReference>
<evidence type="ECO:0000256" key="1">
    <source>
        <dbReference type="ARBA" id="ARBA00022679"/>
    </source>
</evidence>
<keyword evidence="4" id="KW-0687">Ribonucleoprotein</keyword>
<evidence type="ECO:0000313" key="4">
    <source>
        <dbReference type="EMBL" id="SMC72555.1"/>
    </source>
</evidence>
<keyword evidence="1" id="KW-0808">Transferase</keyword>
<name>A0A1W2BHV4_9FIRM</name>
<dbReference type="InterPro" id="IPR016181">
    <property type="entry name" value="Acyl_CoA_acyltransferase"/>
</dbReference>
<protein>
    <submittedName>
        <fullName evidence="4">Ribosomal protein S18 acetylase RimI</fullName>
    </submittedName>
</protein>
<dbReference type="OrthoDB" id="1846737at2"/>